<dbReference type="Gene3D" id="3.30.450.40">
    <property type="match status" value="1"/>
</dbReference>
<dbReference type="InterPro" id="IPR029016">
    <property type="entry name" value="GAF-like_dom_sf"/>
</dbReference>
<dbReference type="OrthoDB" id="9791752at2"/>
<dbReference type="Pfam" id="PF01614">
    <property type="entry name" value="IclR_C"/>
    <property type="match status" value="1"/>
</dbReference>
<reference evidence="7" key="1">
    <citation type="submission" date="2019-01" db="EMBL/GenBank/DDBJ databases">
        <title>Draft genomes of a novel of Sporanaerobacter strains.</title>
        <authorList>
            <person name="Ma S."/>
        </authorList>
    </citation>
    <scope>NUCLEOTIDE SEQUENCE [LARGE SCALE GENOMIC DNA]</scope>
    <source>
        <strain evidence="7">NJN-17</strain>
    </source>
</reference>
<dbReference type="PANTHER" id="PTHR30136:SF7">
    <property type="entry name" value="HTH-TYPE TRANSCRIPTIONAL REGULATOR KDGR-RELATED"/>
    <property type="match status" value="1"/>
</dbReference>
<keyword evidence="2" id="KW-0238">DNA-binding</keyword>
<proteinExistence type="predicted"/>
<accession>A0A410QB30</accession>
<dbReference type="RefSeq" id="WP_128752169.1">
    <property type="nucleotide sequence ID" value="NZ_CP035282.1"/>
</dbReference>
<dbReference type="Proteomes" id="UP000287969">
    <property type="component" value="Chromosome"/>
</dbReference>
<dbReference type="GO" id="GO:0045892">
    <property type="term" value="P:negative regulation of DNA-templated transcription"/>
    <property type="evidence" value="ECO:0007669"/>
    <property type="project" value="TreeGrafter"/>
</dbReference>
<dbReference type="InterPro" id="IPR036388">
    <property type="entry name" value="WH-like_DNA-bd_sf"/>
</dbReference>
<evidence type="ECO:0000313" key="6">
    <source>
        <dbReference type="EMBL" id="QAT61084.1"/>
    </source>
</evidence>
<dbReference type="InterPro" id="IPR036390">
    <property type="entry name" value="WH_DNA-bd_sf"/>
</dbReference>
<dbReference type="EMBL" id="CP035282">
    <property type="protein sequence ID" value="QAT61084.1"/>
    <property type="molecule type" value="Genomic_DNA"/>
</dbReference>
<dbReference type="AlphaFoldDB" id="A0A410QB30"/>
<dbReference type="SMART" id="SM00346">
    <property type="entry name" value="HTH_ICLR"/>
    <property type="match status" value="1"/>
</dbReference>
<feature type="domain" description="HTH iclR-type" evidence="4">
    <location>
        <begin position="14"/>
        <end position="76"/>
    </location>
</feature>
<sequence>MQNGEPERKNKFFVQSLHRTFEIIDIISEAEGKGVNVTEISKKIKLPISTVYRLLQNLIEGGYVEEIDGCNYILGLKFLELGVKVQKNIDIRNVARDFLEKLNEETKETIYVAKFDSKQLNIIYIEKIQSKRNITLTAGIGSRNYVHSTANGKCLLSGFSDEKIIEILKKTGMPALTDYTIVDAEQYLEEIRKVRQDGYAIDDRENENDVRCISSPIFDHENKVTAAVSISGVINNMDLELMHTKYRDLIIETARSISEKLGYWK</sequence>
<dbReference type="SUPFAM" id="SSF55781">
    <property type="entry name" value="GAF domain-like"/>
    <property type="match status" value="1"/>
</dbReference>
<dbReference type="InterPro" id="IPR014757">
    <property type="entry name" value="Tscrpt_reg_IclR_C"/>
</dbReference>
<dbReference type="GO" id="GO:0003677">
    <property type="term" value="F:DNA binding"/>
    <property type="evidence" value="ECO:0007669"/>
    <property type="project" value="UniProtKB-KW"/>
</dbReference>
<dbReference type="InterPro" id="IPR005471">
    <property type="entry name" value="Tscrpt_reg_IclR_N"/>
</dbReference>
<evidence type="ECO:0000256" key="3">
    <source>
        <dbReference type="ARBA" id="ARBA00023163"/>
    </source>
</evidence>
<gene>
    <name evidence="6" type="ORF">EQM13_05540</name>
</gene>
<dbReference type="PANTHER" id="PTHR30136">
    <property type="entry name" value="HELIX-TURN-HELIX TRANSCRIPTIONAL REGULATOR, ICLR FAMILY"/>
    <property type="match status" value="1"/>
</dbReference>
<evidence type="ECO:0000313" key="7">
    <source>
        <dbReference type="Proteomes" id="UP000287969"/>
    </source>
</evidence>
<organism evidence="6 7">
    <name type="scientific">Acidilutibacter cellobiosedens</name>
    <dbReference type="NCBI Taxonomy" id="2507161"/>
    <lineage>
        <taxon>Bacteria</taxon>
        <taxon>Bacillati</taxon>
        <taxon>Bacillota</taxon>
        <taxon>Tissierellia</taxon>
        <taxon>Tissierellales</taxon>
        <taxon>Acidilutibacteraceae</taxon>
        <taxon>Acidilutibacter</taxon>
    </lineage>
</organism>
<dbReference type="SUPFAM" id="SSF46785">
    <property type="entry name" value="Winged helix' DNA-binding domain"/>
    <property type="match status" value="1"/>
</dbReference>
<keyword evidence="1" id="KW-0805">Transcription regulation</keyword>
<dbReference type="KEGG" id="spoa:EQM13_05540"/>
<dbReference type="Gene3D" id="1.10.10.10">
    <property type="entry name" value="Winged helix-like DNA-binding domain superfamily/Winged helix DNA-binding domain"/>
    <property type="match status" value="1"/>
</dbReference>
<dbReference type="Pfam" id="PF09339">
    <property type="entry name" value="HTH_IclR"/>
    <property type="match status" value="1"/>
</dbReference>
<keyword evidence="7" id="KW-1185">Reference proteome</keyword>
<name>A0A410QB30_9FIRM</name>
<evidence type="ECO:0000259" key="4">
    <source>
        <dbReference type="PROSITE" id="PS51077"/>
    </source>
</evidence>
<evidence type="ECO:0000259" key="5">
    <source>
        <dbReference type="PROSITE" id="PS51078"/>
    </source>
</evidence>
<evidence type="ECO:0000256" key="1">
    <source>
        <dbReference type="ARBA" id="ARBA00023015"/>
    </source>
</evidence>
<dbReference type="InterPro" id="IPR050707">
    <property type="entry name" value="HTH_MetabolicPath_Reg"/>
</dbReference>
<dbReference type="PROSITE" id="PS51077">
    <property type="entry name" value="HTH_ICLR"/>
    <property type="match status" value="1"/>
</dbReference>
<evidence type="ECO:0000256" key="2">
    <source>
        <dbReference type="ARBA" id="ARBA00023125"/>
    </source>
</evidence>
<feature type="domain" description="IclR-ED" evidence="5">
    <location>
        <begin position="77"/>
        <end position="263"/>
    </location>
</feature>
<keyword evidence="3" id="KW-0804">Transcription</keyword>
<protein>
    <submittedName>
        <fullName evidence="6">IclR family transcriptional regulator</fullName>
    </submittedName>
</protein>
<dbReference type="PROSITE" id="PS51078">
    <property type="entry name" value="ICLR_ED"/>
    <property type="match status" value="1"/>
</dbReference>
<dbReference type="GO" id="GO:0003700">
    <property type="term" value="F:DNA-binding transcription factor activity"/>
    <property type="evidence" value="ECO:0007669"/>
    <property type="project" value="TreeGrafter"/>
</dbReference>